<dbReference type="InterPro" id="IPR029001">
    <property type="entry name" value="ITPase-like_fam"/>
</dbReference>
<comment type="caution">
    <text evidence="3">Lacks conserved residue(s) required for the propagation of feature annotation.</text>
</comment>
<sequence length="271" mass="29332">MKAMPVRMRAGRMREQRVQKSDFDGLTTQHAMNSTVTDEPSVPLALASASPRRRELLAYLGVPFRIIATDAEEHDHLPPPAIVAALPPLALPLFDHPTLRAWRKAHAACASAPDSVIIGADTIVALEGDVLNKPVDPDDARRMLRRLSGKTHTVYTGLAVIDARRTDALPLFDLVASQVTIDTLSDADIAAYVATGEPLDKAGAYGIQDLGGRLVRSVVGSYTCVVGLPLVATWRLLRAAGMTGLRDPAEGYRRWLRDRGKEIPPCPPTLP</sequence>
<dbReference type="Gene3D" id="3.90.950.10">
    <property type="match status" value="1"/>
</dbReference>
<organism evidence="4 5">
    <name type="scientific">Roseiflexus castenholzii (strain DSM 13941 / HLO8)</name>
    <dbReference type="NCBI Taxonomy" id="383372"/>
    <lineage>
        <taxon>Bacteria</taxon>
        <taxon>Bacillati</taxon>
        <taxon>Chloroflexota</taxon>
        <taxon>Chloroflexia</taxon>
        <taxon>Chloroflexales</taxon>
        <taxon>Roseiflexineae</taxon>
        <taxon>Roseiflexaceae</taxon>
        <taxon>Roseiflexus</taxon>
    </lineage>
</organism>
<feature type="site" description="Important for substrate specificity" evidence="3">
    <location>
        <position position="52"/>
    </location>
</feature>
<comment type="subcellular location">
    <subcellularLocation>
        <location evidence="3">Cytoplasm</location>
    </subcellularLocation>
</comment>
<evidence type="ECO:0000256" key="3">
    <source>
        <dbReference type="HAMAP-Rule" id="MF_00528"/>
    </source>
</evidence>
<keyword evidence="5" id="KW-1185">Reference proteome</keyword>
<comment type="cofactor">
    <cofactor evidence="1 3">
        <name>a divalent metal cation</name>
        <dbReference type="ChEBI" id="CHEBI:60240"/>
    </cofactor>
</comment>
<comment type="function">
    <text evidence="3">Nucleoside triphosphate pyrophosphatase that hydrolyzes dTTP and UTP. May have a dual role in cell division arrest and in preventing the incorporation of modified nucleotides into cellular nucleic acids.</text>
</comment>
<dbReference type="KEGG" id="rca:Rcas_2257"/>
<keyword evidence="3" id="KW-0963">Cytoplasm</keyword>
<gene>
    <name evidence="4" type="ordered locus">Rcas_2257</name>
</gene>
<feature type="site" description="Important for substrate specificity" evidence="3">
    <location>
        <position position="208"/>
    </location>
</feature>
<proteinExistence type="inferred from homology"/>
<comment type="catalytic activity">
    <reaction evidence="3">
        <text>UTP + H2O = UMP + diphosphate + H(+)</text>
        <dbReference type="Rhea" id="RHEA:29395"/>
        <dbReference type="ChEBI" id="CHEBI:15377"/>
        <dbReference type="ChEBI" id="CHEBI:15378"/>
        <dbReference type="ChEBI" id="CHEBI:33019"/>
        <dbReference type="ChEBI" id="CHEBI:46398"/>
        <dbReference type="ChEBI" id="CHEBI:57865"/>
        <dbReference type="EC" id="3.6.1.9"/>
    </reaction>
</comment>
<reference evidence="4 5" key="1">
    <citation type="submission" date="2007-08" db="EMBL/GenBank/DDBJ databases">
        <title>Complete sequence of Roseiflexus castenholzii DSM 13941.</title>
        <authorList>
            <consortium name="US DOE Joint Genome Institute"/>
            <person name="Copeland A."/>
            <person name="Lucas S."/>
            <person name="Lapidus A."/>
            <person name="Barry K."/>
            <person name="Glavina del Rio T."/>
            <person name="Dalin E."/>
            <person name="Tice H."/>
            <person name="Pitluck S."/>
            <person name="Thompson L.S."/>
            <person name="Brettin T."/>
            <person name="Bruce D."/>
            <person name="Detter J.C."/>
            <person name="Han C."/>
            <person name="Tapia R."/>
            <person name="Schmutz J."/>
            <person name="Larimer F."/>
            <person name="Land M."/>
            <person name="Hauser L."/>
            <person name="Kyrpides N."/>
            <person name="Mikhailova N."/>
            <person name="Bryant D.A."/>
            <person name="Hanada S."/>
            <person name="Tsukatani Y."/>
            <person name="Richardson P."/>
        </authorList>
    </citation>
    <scope>NUCLEOTIDE SEQUENCE [LARGE SCALE GENOMIC DNA]</scope>
    <source>
        <strain evidence="5">DSM 13941 / HLO8</strain>
    </source>
</reference>
<dbReference type="GO" id="GO:0009117">
    <property type="term" value="P:nucleotide metabolic process"/>
    <property type="evidence" value="ECO:0007669"/>
    <property type="project" value="UniProtKB-KW"/>
</dbReference>
<evidence type="ECO:0000256" key="1">
    <source>
        <dbReference type="ARBA" id="ARBA00001968"/>
    </source>
</evidence>
<evidence type="ECO:0000256" key="2">
    <source>
        <dbReference type="ARBA" id="ARBA00022801"/>
    </source>
</evidence>
<dbReference type="eggNOG" id="COG0424">
    <property type="taxonomic scope" value="Bacteria"/>
</dbReference>
<dbReference type="AlphaFoldDB" id="A7NLF7"/>
<dbReference type="PANTHER" id="PTHR43213">
    <property type="entry name" value="BIFUNCTIONAL DTTP/UTP PYROPHOSPHATASE/METHYLTRANSFERASE PROTEIN-RELATED"/>
    <property type="match status" value="1"/>
</dbReference>
<comment type="catalytic activity">
    <reaction evidence="3">
        <text>dTTP + H2O = dTMP + diphosphate + H(+)</text>
        <dbReference type="Rhea" id="RHEA:28534"/>
        <dbReference type="ChEBI" id="CHEBI:15377"/>
        <dbReference type="ChEBI" id="CHEBI:15378"/>
        <dbReference type="ChEBI" id="CHEBI:33019"/>
        <dbReference type="ChEBI" id="CHEBI:37568"/>
        <dbReference type="ChEBI" id="CHEBI:63528"/>
        <dbReference type="EC" id="3.6.1.9"/>
    </reaction>
</comment>
<comment type="similarity">
    <text evidence="3">Belongs to the Maf family. YhdE subfamily.</text>
</comment>
<keyword evidence="3" id="KW-0546">Nucleotide metabolism</keyword>
<keyword evidence="2 3" id="KW-0378">Hydrolase</keyword>
<dbReference type="PANTHER" id="PTHR43213:SF5">
    <property type="entry name" value="BIFUNCTIONAL DTTP_UTP PYROPHOSPHATASE_METHYLTRANSFERASE PROTEIN-RELATED"/>
    <property type="match status" value="1"/>
</dbReference>
<dbReference type="EMBL" id="CP000804">
    <property type="protein sequence ID" value="ABU58340.1"/>
    <property type="molecule type" value="Genomic_DNA"/>
</dbReference>
<dbReference type="GO" id="GO:0036218">
    <property type="term" value="F:dTTP diphosphatase activity"/>
    <property type="evidence" value="ECO:0007669"/>
    <property type="project" value="RHEA"/>
</dbReference>
<dbReference type="GO" id="GO:0036221">
    <property type="term" value="F:UTP diphosphatase activity"/>
    <property type="evidence" value="ECO:0007669"/>
    <property type="project" value="RHEA"/>
</dbReference>
<dbReference type="STRING" id="383372.Rcas_2257"/>
<dbReference type="Pfam" id="PF02545">
    <property type="entry name" value="Maf"/>
    <property type="match status" value="1"/>
</dbReference>
<feature type="site" description="Important for substrate specificity" evidence="3">
    <location>
        <position position="122"/>
    </location>
</feature>
<dbReference type="GO" id="GO:0005737">
    <property type="term" value="C:cytoplasm"/>
    <property type="evidence" value="ECO:0007669"/>
    <property type="project" value="UniProtKB-SubCell"/>
</dbReference>
<evidence type="ECO:0000313" key="4">
    <source>
        <dbReference type="EMBL" id="ABU58340.1"/>
    </source>
</evidence>
<name>A7NLF7_ROSCS</name>
<dbReference type="NCBIfam" id="TIGR00172">
    <property type="entry name" value="maf"/>
    <property type="match status" value="1"/>
</dbReference>
<dbReference type="Proteomes" id="UP000000263">
    <property type="component" value="Chromosome"/>
</dbReference>
<dbReference type="InterPro" id="IPR003697">
    <property type="entry name" value="Maf-like"/>
</dbReference>
<dbReference type="CDD" id="cd00555">
    <property type="entry name" value="Maf"/>
    <property type="match status" value="1"/>
</dbReference>
<feature type="active site" description="Proton acceptor" evidence="3">
    <location>
        <position position="121"/>
    </location>
</feature>
<accession>A7NLF7</accession>
<dbReference type="SUPFAM" id="SSF52972">
    <property type="entry name" value="ITPase-like"/>
    <property type="match status" value="1"/>
</dbReference>
<dbReference type="HOGENOM" id="CLU_040416_2_1_0"/>
<dbReference type="HAMAP" id="MF_00528">
    <property type="entry name" value="Maf"/>
    <property type="match status" value="1"/>
</dbReference>
<evidence type="ECO:0000313" key="5">
    <source>
        <dbReference type="Proteomes" id="UP000000263"/>
    </source>
</evidence>
<dbReference type="EC" id="3.6.1.9" evidence="3"/>
<protein>
    <recommendedName>
        <fullName evidence="3">dTTP/UTP pyrophosphatase</fullName>
        <shortName evidence="3">dTTPase/UTPase</shortName>
        <ecNumber evidence="3">3.6.1.9</ecNumber>
    </recommendedName>
    <alternativeName>
        <fullName evidence="3">Nucleoside triphosphate pyrophosphatase</fullName>
    </alternativeName>
    <alternativeName>
        <fullName evidence="3">Nucleotide pyrophosphatase</fullName>
        <shortName evidence="3">Nucleotide PPase</shortName>
    </alternativeName>
</protein>